<comment type="similarity">
    <text evidence="1">Belongs to the sulfotransferase 1 family.</text>
</comment>
<dbReference type="OrthoDB" id="205623at2759"/>
<dbReference type="SUPFAM" id="SSF52540">
    <property type="entry name" value="P-loop containing nucleoside triphosphate hydrolases"/>
    <property type="match status" value="1"/>
</dbReference>
<name>A0A9X6RP32_HYPEX</name>
<evidence type="ECO:0000313" key="4">
    <source>
        <dbReference type="EMBL" id="OWA54291.1"/>
    </source>
</evidence>
<keyword evidence="5" id="KW-1185">Reference proteome</keyword>
<dbReference type="AlphaFoldDB" id="A0A9X6RP32"/>
<dbReference type="Gene3D" id="3.40.50.300">
    <property type="entry name" value="P-loop containing nucleotide triphosphate hydrolases"/>
    <property type="match status" value="1"/>
</dbReference>
<evidence type="ECO:0000259" key="3">
    <source>
        <dbReference type="Pfam" id="PF00685"/>
    </source>
</evidence>
<proteinExistence type="inferred from homology"/>
<evidence type="ECO:0000313" key="5">
    <source>
        <dbReference type="Proteomes" id="UP000192578"/>
    </source>
</evidence>
<keyword evidence="2" id="KW-0808">Transferase</keyword>
<evidence type="ECO:0000256" key="1">
    <source>
        <dbReference type="ARBA" id="ARBA00005771"/>
    </source>
</evidence>
<organism evidence="4 5">
    <name type="scientific">Hypsibius exemplaris</name>
    <name type="common">Freshwater tardigrade</name>
    <dbReference type="NCBI Taxonomy" id="2072580"/>
    <lineage>
        <taxon>Eukaryota</taxon>
        <taxon>Metazoa</taxon>
        <taxon>Ecdysozoa</taxon>
        <taxon>Tardigrada</taxon>
        <taxon>Eutardigrada</taxon>
        <taxon>Parachela</taxon>
        <taxon>Hypsibioidea</taxon>
        <taxon>Hypsibiidae</taxon>
        <taxon>Hypsibius</taxon>
    </lineage>
</organism>
<protein>
    <submittedName>
        <fullName evidence="4">Sulfotransferase family cytosolic 1B member 1</fullName>
    </submittedName>
</protein>
<evidence type="ECO:0000256" key="2">
    <source>
        <dbReference type="ARBA" id="ARBA00022679"/>
    </source>
</evidence>
<dbReference type="GO" id="GO:0008146">
    <property type="term" value="F:sulfotransferase activity"/>
    <property type="evidence" value="ECO:0007669"/>
    <property type="project" value="InterPro"/>
</dbReference>
<dbReference type="EMBL" id="MTYJ01000389">
    <property type="protein sequence ID" value="OWA54291.1"/>
    <property type="molecule type" value="Genomic_DNA"/>
</dbReference>
<comment type="caution">
    <text evidence="4">The sequence shown here is derived from an EMBL/GenBank/DDBJ whole genome shotgun (WGS) entry which is preliminary data.</text>
</comment>
<accession>A0A9X6RP32</accession>
<feature type="domain" description="Sulfotransferase" evidence="3">
    <location>
        <begin position="70"/>
        <end position="320"/>
    </location>
</feature>
<dbReference type="InterPro" id="IPR000863">
    <property type="entry name" value="Sulfotransferase_dom"/>
</dbReference>
<dbReference type="Proteomes" id="UP000192578">
    <property type="component" value="Unassembled WGS sequence"/>
</dbReference>
<reference evidence="5" key="1">
    <citation type="submission" date="2017-01" db="EMBL/GenBank/DDBJ databases">
        <title>Comparative genomics of anhydrobiosis in the tardigrade Hypsibius dujardini.</title>
        <authorList>
            <person name="Yoshida Y."/>
            <person name="Koutsovoulos G."/>
            <person name="Laetsch D."/>
            <person name="Stevens L."/>
            <person name="Kumar S."/>
            <person name="Horikawa D."/>
            <person name="Ishino K."/>
            <person name="Komine S."/>
            <person name="Tomita M."/>
            <person name="Blaxter M."/>
            <person name="Arakawa K."/>
        </authorList>
    </citation>
    <scope>NUCLEOTIDE SEQUENCE [LARGE SCALE GENOMIC DNA]</scope>
    <source>
        <strain evidence="5">Z151</strain>
    </source>
</reference>
<dbReference type="InterPro" id="IPR027417">
    <property type="entry name" value="P-loop_NTPase"/>
</dbReference>
<dbReference type="Pfam" id="PF00685">
    <property type="entry name" value="Sulfotransfer_1"/>
    <property type="match status" value="1"/>
</dbReference>
<gene>
    <name evidence="4" type="ORF">BV898_18699</name>
</gene>
<sequence>MDQSTAPPVASHSAEKAFSTREEFQANCRDSAMARKPGDPDFVLQYKGCNLVFPFLLSVPEFETFEANEGDVCVATFPKTGQTLMSAIALMVLSDGDVTPLQTGSPLKLKVPYLEMAFPRDGKWDEPIYPVQHLKTIAGPRIYGTHVNANALPAQLLQTAKILYVYRNPKDTVVSLFHFMVSGHRAFGFNGSLADAVEMLLHDQCLFAPFFEHLESFWKLRHQPNIHFVSFEEILNDPRTAIRNVGAFLGRNLNESQLSSIMHHCSFDQMKNNKLADFSEFETIGFIDPKVTPFMRAGKIGNWKKHLTVEMSEKIDAWVNLNFEQRPGLAGLTFQYEPAKNA</sequence>
<dbReference type="PANTHER" id="PTHR11783">
    <property type="entry name" value="SULFOTRANSFERASE SULT"/>
    <property type="match status" value="1"/>
</dbReference>